<dbReference type="GeneID" id="27663179"/>
<evidence type="ECO:0000256" key="1">
    <source>
        <dbReference type="SAM" id="MobiDB-lite"/>
    </source>
</evidence>
<organism evidence="2 3">
    <name type="scientific">Sporothrix schenckii 1099-18</name>
    <dbReference type="NCBI Taxonomy" id="1397361"/>
    <lineage>
        <taxon>Eukaryota</taxon>
        <taxon>Fungi</taxon>
        <taxon>Dikarya</taxon>
        <taxon>Ascomycota</taxon>
        <taxon>Pezizomycotina</taxon>
        <taxon>Sordariomycetes</taxon>
        <taxon>Sordariomycetidae</taxon>
        <taxon>Ophiostomatales</taxon>
        <taxon>Ophiostomataceae</taxon>
        <taxon>Sporothrix</taxon>
    </lineage>
</organism>
<accession>A0A0F2LWJ6</accession>
<evidence type="ECO:0000313" key="3">
    <source>
        <dbReference type="Proteomes" id="UP000033710"/>
    </source>
</evidence>
<feature type="compositionally biased region" description="Basic and acidic residues" evidence="1">
    <location>
        <begin position="51"/>
        <end position="66"/>
    </location>
</feature>
<dbReference type="AlphaFoldDB" id="A0A0F2LWJ6"/>
<proteinExistence type="predicted"/>
<name>A0A0F2LWJ6_SPOSC</name>
<dbReference type="EMBL" id="AXCR01000011">
    <property type="protein sequence ID" value="KJR81828.1"/>
    <property type="molecule type" value="Genomic_DNA"/>
</dbReference>
<protein>
    <submittedName>
        <fullName evidence="2">Uncharacterized protein</fullName>
    </submittedName>
</protein>
<dbReference type="KEGG" id="ssck:SPSK_00963"/>
<sequence>MATPERDETVGKRQGLREEQASSRTNRTPRMNASMPRRTDRRGHGSMISRDQGDQRRAHDQNRRPADQQTSRLAD</sequence>
<reference evidence="2 3" key="1">
    <citation type="journal article" date="2014" name="BMC Genomics">
        <title>Comparative genomics of the major fungal agents of human and animal Sporotrichosis: Sporothrix schenckii and Sporothrix brasiliensis.</title>
        <authorList>
            <person name="Teixeira M.M."/>
            <person name="de Almeida L.G."/>
            <person name="Kubitschek-Barreira P."/>
            <person name="Alves F.L."/>
            <person name="Kioshima E.S."/>
            <person name="Abadio A.K."/>
            <person name="Fernandes L."/>
            <person name="Derengowski L.S."/>
            <person name="Ferreira K.S."/>
            <person name="Souza R.C."/>
            <person name="Ruiz J.C."/>
            <person name="de Andrade N.C."/>
            <person name="Paes H.C."/>
            <person name="Nicola A.M."/>
            <person name="Albuquerque P."/>
            <person name="Gerber A.L."/>
            <person name="Martins V.P."/>
            <person name="Peconick L.D."/>
            <person name="Neto A.V."/>
            <person name="Chaucanez C.B."/>
            <person name="Silva P.A."/>
            <person name="Cunha O.L."/>
            <person name="de Oliveira F.F."/>
            <person name="dos Santos T.C."/>
            <person name="Barros A.L."/>
            <person name="Soares M.A."/>
            <person name="de Oliveira L.M."/>
            <person name="Marini M.M."/>
            <person name="Villalobos-Duno H."/>
            <person name="Cunha M.M."/>
            <person name="de Hoog S."/>
            <person name="da Silveira J.F."/>
            <person name="Henrissat B."/>
            <person name="Nino-Vega G.A."/>
            <person name="Cisalpino P.S."/>
            <person name="Mora-Montes H.M."/>
            <person name="Almeida S.R."/>
            <person name="Stajich J.E."/>
            <person name="Lopes-Bezerra L.M."/>
            <person name="Vasconcelos A.T."/>
            <person name="Felipe M.S."/>
        </authorList>
    </citation>
    <scope>NUCLEOTIDE SEQUENCE [LARGE SCALE GENOMIC DNA]</scope>
    <source>
        <strain evidence="2 3">1099-18</strain>
    </source>
</reference>
<reference evidence="2 3" key="2">
    <citation type="journal article" date="2015" name="Eukaryot. Cell">
        <title>Asexual propagation of a virulent clone complex in a human and feline outbreak of sporotrichosis.</title>
        <authorList>
            <person name="Teixeira Mde M."/>
            <person name="Rodrigues A.M."/>
            <person name="Tsui C.K."/>
            <person name="de Almeida L.G."/>
            <person name="Van Diepeningen A.D."/>
            <person name="van den Ende B.G."/>
            <person name="Fernandes G.F."/>
            <person name="Kano R."/>
            <person name="Hamelin R.C."/>
            <person name="Lopes-Bezerra L.M."/>
            <person name="Vasconcelos A.T."/>
            <person name="de Hoog S."/>
            <person name="de Camargo Z.P."/>
            <person name="Felipe M.S."/>
        </authorList>
    </citation>
    <scope>NUCLEOTIDE SEQUENCE [LARGE SCALE GENOMIC DNA]</scope>
    <source>
        <strain evidence="2 3">1099-18</strain>
    </source>
</reference>
<comment type="caution">
    <text evidence="2">The sequence shown here is derived from an EMBL/GenBank/DDBJ whole genome shotgun (WGS) entry which is preliminary data.</text>
</comment>
<feature type="compositionally biased region" description="Basic and acidic residues" evidence="1">
    <location>
        <begin position="1"/>
        <end position="21"/>
    </location>
</feature>
<evidence type="ECO:0000313" key="2">
    <source>
        <dbReference type="EMBL" id="KJR81828.1"/>
    </source>
</evidence>
<dbReference type="Proteomes" id="UP000033710">
    <property type="component" value="Unassembled WGS sequence"/>
</dbReference>
<feature type="compositionally biased region" description="Polar residues" evidence="1">
    <location>
        <begin position="22"/>
        <end position="31"/>
    </location>
</feature>
<dbReference type="RefSeq" id="XP_016584504.1">
    <property type="nucleotide sequence ID" value="XM_016727902.1"/>
</dbReference>
<feature type="region of interest" description="Disordered" evidence="1">
    <location>
        <begin position="1"/>
        <end position="75"/>
    </location>
</feature>
<dbReference type="VEuPathDB" id="FungiDB:SPSK_00963"/>
<gene>
    <name evidence="2" type="ORF">SPSK_00963</name>
</gene>